<sequence>MGFLDKITNITIVEPNNPQAVVLSTSNPQIVFSKEIAISVTNYVGGQFNSAYGYVGPCSSTILAWVEIVGQPYLVIFDVDNTQVGFAETLWGVPNYEFL</sequence>
<gene>
    <name evidence="1" type="ORF">RPERSI_LOCUS13812</name>
</gene>
<reference evidence="1" key="1">
    <citation type="submission" date="2021-06" db="EMBL/GenBank/DDBJ databases">
        <authorList>
            <person name="Kallberg Y."/>
            <person name="Tangrot J."/>
            <person name="Rosling A."/>
        </authorList>
    </citation>
    <scope>NUCLEOTIDE SEQUENCE</scope>
    <source>
        <strain evidence="1">MA461A</strain>
    </source>
</reference>
<keyword evidence="2" id="KW-1185">Reference proteome</keyword>
<comment type="caution">
    <text evidence="1">The sequence shown here is derived from an EMBL/GenBank/DDBJ whole genome shotgun (WGS) entry which is preliminary data.</text>
</comment>
<proteinExistence type="predicted"/>
<dbReference type="Proteomes" id="UP000789920">
    <property type="component" value="Unassembled WGS sequence"/>
</dbReference>
<evidence type="ECO:0000313" key="1">
    <source>
        <dbReference type="EMBL" id="CAG8747387.1"/>
    </source>
</evidence>
<organism evidence="1 2">
    <name type="scientific">Racocetra persica</name>
    <dbReference type="NCBI Taxonomy" id="160502"/>
    <lineage>
        <taxon>Eukaryota</taxon>
        <taxon>Fungi</taxon>
        <taxon>Fungi incertae sedis</taxon>
        <taxon>Mucoromycota</taxon>
        <taxon>Glomeromycotina</taxon>
        <taxon>Glomeromycetes</taxon>
        <taxon>Diversisporales</taxon>
        <taxon>Gigasporaceae</taxon>
        <taxon>Racocetra</taxon>
    </lineage>
</organism>
<evidence type="ECO:0000313" key="2">
    <source>
        <dbReference type="Proteomes" id="UP000789920"/>
    </source>
</evidence>
<protein>
    <submittedName>
        <fullName evidence="1">860_t:CDS:1</fullName>
    </submittedName>
</protein>
<accession>A0ACA9QJ23</accession>
<name>A0ACA9QJ23_9GLOM</name>
<dbReference type="EMBL" id="CAJVQC010031056">
    <property type="protein sequence ID" value="CAG8747387.1"/>
    <property type="molecule type" value="Genomic_DNA"/>
</dbReference>
<feature type="non-terminal residue" evidence="1">
    <location>
        <position position="99"/>
    </location>
</feature>
<feature type="non-terminal residue" evidence="1">
    <location>
        <position position="1"/>
    </location>
</feature>